<dbReference type="InterPro" id="IPR029062">
    <property type="entry name" value="Class_I_gatase-like"/>
</dbReference>
<name>A0A8H7EF34_9PLEO</name>
<sequence length="284" mass="30915">MHFKALKIGVALFSGLIPSMMCQEGNSSMPVFTPELNSMRTLSVGFVIFPGFELLDVFGPMEILTVLSAFNKMTLSVIAEETGLVPAGMQPYGPDDFSAPPTDFGHVIAPRVEATHNFKNAPALDILFVPGGLGVVTLEQTNNTSVEDFVKLRYASLEYLVGVSFGGATLARSGVLDGKRATTNKSGWTWITERGPNVTWVPQARWVEDGNIWTTSGTASGLDATYALFSRLYGAQPLNYMLNVIEYAPHLDPSWDPYATAFNVSKSNNSTWQSCVNPVTMPMR</sequence>
<dbReference type="Proteomes" id="UP000596902">
    <property type="component" value="Unassembled WGS sequence"/>
</dbReference>
<feature type="chain" id="PRO_5034047655" description="DJ-1/PfpI domain-containing protein" evidence="1">
    <location>
        <begin position="23"/>
        <end position="284"/>
    </location>
</feature>
<evidence type="ECO:0000256" key="1">
    <source>
        <dbReference type="SAM" id="SignalP"/>
    </source>
</evidence>
<dbReference type="PANTHER" id="PTHR43130">
    <property type="entry name" value="ARAC-FAMILY TRANSCRIPTIONAL REGULATOR"/>
    <property type="match status" value="1"/>
</dbReference>
<feature type="domain" description="DJ-1/PfpI" evidence="2">
    <location>
        <begin position="44"/>
        <end position="219"/>
    </location>
</feature>
<keyword evidence="1" id="KW-0732">Signal</keyword>
<evidence type="ECO:0000259" key="2">
    <source>
        <dbReference type="Pfam" id="PF01965"/>
    </source>
</evidence>
<dbReference type="GeneID" id="62203695"/>
<dbReference type="RefSeq" id="XP_038786206.1">
    <property type="nucleotide sequence ID" value="XM_038930517.1"/>
</dbReference>
<dbReference type="InterPro" id="IPR052158">
    <property type="entry name" value="INH-QAR"/>
</dbReference>
<dbReference type="AlphaFoldDB" id="A0A8H7EF34"/>
<dbReference type="EMBL" id="JAAABM010000007">
    <property type="protein sequence ID" value="KAF7675965.1"/>
    <property type="molecule type" value="Genomic_DNA"/>
</dbReference>
<keyword evidence="4" id="KW-1185">Reference proteome</keyword>
<feature type="signal peptide" evidence="1">
    <location>
        <begin position="1"/>
        <end position="22"/>
    </location>
</feature>
<dbReference type="Pfam" id="PF01965">
    <property type="entry name" value="DJ-1_PfpI"/>
    <property type="match status" value="1"/>
</dbReference>
<gene>
    <name evidence="3" type="ORF">GT037_005470</name>
</gene>
<evidence type="ECO:0000313" key="3">
    <source>
        <dbReference type="EMBL" id="KAF7675965.1"/>
    </source>
</evidence>
<organism evidence="3 4">
    <name type="scientific">Alternaria burnsii</name>
    <dbReference type="NCBI Taxonomy" id="1187904"/>
    <lineage>
        <taxon>Eukaryota</taxon>
        <taxon>Fungi</taxon>
        <taxon>Dikarya</taxon>
        <taxon>Ascomycota</taxon>
        <taxon>Pezizomycotina</taxon>
        <taxon>Dothideomycetes</taxon>
        <taxon>Pleosporomycetidae</taxon>
        <taxon>Pleosporales</taxon>
        <taxon>Pleosporineae</taxon>
        <taxon>Pleosporaceae</taxon>
        <taxon>Alternaria</taxon>
        <taxon>Alternaria sect. Alternaria</taxon>
    </lineage>
</organism>
<comment type="caution">
    <text evidence="3">The sequence shown here is derived from an EMBL/GenBank/DDBJ whole genome shotgun (WGS) entry which is preliminary data.</text>
</comment>
<dbReference type="PANTHER" id="PTHR43130:SF15">
    <property type="entry name" value="THIJ_PFPI FAMILY PROTEIN (AFU_ORTHOLOGUE AFUA_5G14240)"/>
    <property type="match status" value="1"/>
</dbReference>
<protein>
    <recommendedName>
        <fullName evidence="2">DJ-1/PfpI domain-containing protein</fullName>
    </recommendedName>
</protein>
<accession>A0A8H7EF34</accession>
<dbReference type="InterPro" id="IPR002818">
    <property type="entry name" value="DJ-1/PfpI"/>
</dbReference>
<reference evidence="3" key="1">
    <citation type="submission" date="2020-01" db="EMBL/GenBank/DDBJ databases">
        <authorList>
            <person name="Feng Z.H.Z."/>
        </authorList>
    </citation>
    <scope>NUCLEOTIDE SEQUENCE</scope>
    <source>
        <strain evidence="3">CBS107.38</strain>
    </source>
</reference>
<dbReference type="CDD" id="cd03139">
    <property type="entry name" value="GATase1_PfpI_2"/>
    <property type="match status" value="1"/>
</dbReference>
<evidence type="ECO:0000313" key="4">
    <source>
        <dbReference type="Proteomes" id="UP000596902"/>
    </source>
</evidence>
<dbReference type="SUPFAM" id="SSF52317">
    <property type="entry name" value="Class I glutamine amidotransferase-like"/>
    <property type="match status" value="1"/>
</dbReference>
<dbReference type="Gene3D" id="3.40.50.880">
    <property type="match status" value="1"/>
</dbReference>
<reference evidence="3" key="2">
    <citation type="submission" date="2020-08" db="EMBL/GenBank/DDBJ databases">
        <title>Draft Genome Sequence of Cumin Blight Pathogen Alternaria burnsii.</title>
        <authorList>
            <person name="Feng Z."/>
        </authorList>
    </citation>
    <scope>NUCLEOTIDE SEQUENCE</scope>
    <source>
        <strain evidence="3">CBS107.38</strain>
    </source>
</reference>
<proteinExistence type="predicted"/>